<accession>A0A915N2B7</accession>
<dbReference type="WBParaSite" id="scaffold6215_cov238.g10588">
    <property type="protein sequence ID" value="scaffold6215_cov238.g10588"/>
    <property type="gene ID" value="scaffold6215_cov238.g10588"/>
</dbReference>
<dbReference type="GO" id="GO:0005272">
    <property type="term" value="F:sodium channel activity"/>
    <property type="evidence" value="ECO:0007669"/>
    <property type="project" value="UniProtKB-KW"/>
</dbReference>
<keyword evidence="10" id="KW-0325">Glycoprotein</keyword>
<organism evidence="15 16">
    <name type="scientific">Meloidogyne javanica</name>
    <name type="common">Root-knot nematode worm</name>
    <dbReference type="NCBI Taxonomy" id="6303"/>
    <lineage>
        <taxon>Eukaryota</taxon>
        <taxon>Metazoa</taxon>
        <taxon>Ecdysozoa</taxon>
        <taxon>Nematoda</taxon>
        <taxon>Chromadorea</taxon>
        <taxon>Rhabditida</taxon>
        <taxon>Tylenchina</taxon>
        <taxon>Tylenchomorpha</taxon>
        <taxon>Tylenchoidea</taxon>
        <taxon>Meloidogynidae</taxon>
        <taxon>Meloidogyninae</taxon>
        <taxon>Meloidogyne</taxon>
        <taxon>Meloidogyne incognita group</taxon>
    </lineage>
</organism>
<feature type="region of interest" description="Disordered" evidence="14">
    <location>
        <begin position="20"/>
        <end position="40"/>
    </location>
</feature>
<evidence type="ECO:0000256" key="13">
    <source>
        <dbReference type="RuleBase" id="RU000679"/>
    </source>
</evidence>
<evidence type="ECO:0000256" key="2">
    <source>
        <dbReference type="ARBA" id="ARBA00007193"/>
    </source>
</evidence>
<evidence type="ECO:0000256" key="10">
    <source>
        <dbReference type="ARBA" id="ARBA00023180"/>
    </source>
</evidence>
<keyword evidence="7" id="KW-0915">Sodium</keyword>
<evidence type="ECO:0000256" key="6">
    <source>
        <dbReference type="ARBA" id="ARBA00022989"/>
    </source>
</evidence>
<name>A0A915N2B7_MELJA</name>
<dbReference type="Pfam" id="PF00858">
    <property type="entry name" value="ASC"/>
    <property type="match status" value="1"/>
</dbReference>
<sequence length="402" mass="45451">MSKRQAWSHFGNFGDSSNFGNSSDSGNFSSNSTLTTSNKDWNPEVEQILAKMPNHDSFMNSSGWPQEIIMSAYEAIATLNSLEREKTDSQTLPDIKAFQSNPKHQGLRTLGQFFQMELVHNPSALNDSKQAEECMSLDLHGRPTTMAKHMEGKGRSKDGTTEGLCLGRVHETKVEIRGHYIMLENDDEATACRNYDDVDDAEVNEFECRSRCRMNMIRSYCKCTPLTLQYLVADEKEFVKYPACDYEQCQLPDNVTNTNEKTCAKECLPHCVQIRYLVHDTIMGRSPNPAITDVNLIWGAFEYMNLEQKYVWTLWTFISGIGGSIEDCFSVPFSCGERENDLRSISAHSRWISSNISSWEEEEYSPPPPELHVQAEEHTLRGSKALADGEVEETVGMVLGKN</sequence>
<evidence type="ECO:0000256" key="11">
    <source>
        <dbReference type="ARBA" id="ARBA00023201"/>
    </source>
</evidence>
<evidence type="ECO:0000256" key="1">
    <source>
        <dbReference type="ARBA" id="ARBA00004141"/>
    </source>
</evidence>
<evidence type="ECO:0000256" key="3">
    <source>
        <dbReference type="ARBA" id="ARBA00022448"/>
    </source>
</evidence>
<feature type="compositionally biased region" description="Low complexity" evidence="14">
    <location>
        <begin position="20"/>
        <end position="38"/>
    </location>
</feature>
<keyword evidence="15" id="KW-1185">Reference proteome</keyword>
<keyword evidence="6" id="KW-1133">Transmembrane helix</keyword>
<evidence type="ECO:0000313" key="16">
    <source>
        <dbReference type="WBParaSite" id="scaffold6215_cov238.g10588"/>
    </source>
</evidence>
<proteinExistence type="inferred from homology"/>
<reference evidence="16" key="1">
    <citation type="submission" date="2022-11" db="UniProtKB">
        <authorList>
            <consortium name="WormBaseParasite"/>
        </authorList>
    </citation>
    <scope>IDENTIFICATION</scope>
</reference>
<keyword evidence="4 13" id="KW-0894">Sodium channel</keyword>
<keyword evidence="11 13" id="KW-0739">Sodium transport</keyword>
<dbReference type="InterPro" id="IPR001873">
    <property type="entry name" value="ENaC"/>
</dbReference>
<evidence type="ECO:0000256" key="14">
    <source>
        <dbReference type="SAM" id="MobiDB-lite"/>
    </source>
</evidence>
<keyword evidence="9" id="KW-0472">Membrane</keyword>
<evidence type="ECO:0000256" key="9">
    <source>
        <dbReference type="ARBA" id="ARBA00023136"/>
    </source>
</evidence>
<evidence type="ECO:0000313" key="15">
    <source>
        <dbReference type="Proteomes" id="UP000887561"/>
    </source>
</evidence>
<evidence type="ECO:0000256" key="8">
    <source>
        <dbReference type="ARBA" id="ARBA00023065"/>
    </source>
</evidence>
<evidence type="ECO:0000256" key="4">
    <source>
        <dbReference type="ARBA" id="ARBA00022461"/>
    </source>
</evidence>
<dbReference type="Proteomes" id="UP000887561">
    <property type="component" value="Unplaced"/>
</dbReference>
<comment type="similarity">
    <text evidence="2 13">Belongs to the amiloride-sensitive sodium channel (TC 1.A.6) family.</text>
</comment>
<keyword evidence="5 13" id="KW-0812">Transmembrane</keyword>
<evidence type="ECO:0000256" key="5">
    <source>
        <dbReference type="ARBA" id="ARBA00022692"/>
    </source>
</evidence>
<evidence type="ECO:0000256" key="7">
    <source>
        <dbReference type="ARBA" id="ARBA00023053"/>
    </source>
</evidence>
<protein>
    <submittedName>
        <fullName evidence="16">Uncharacterized protein</fullName>
    </submittedName>
</protein>
<keyword evidence="12 13" id="KW-0407">Ion channel</keyword>
<keyword evidence="3 13" id="KW-0813">Transport</keyword>
<evidence type="ECO:0000256" key="12">
    <source>
        <dbReference type="ARBA" id="ARBA00023303"/>
    </source>
</evidence>
<dbReference type="AlphaFoldDB" id="A0A915N2B7"/>
<keyword evidence="8 13" id="KW-0406">Ion transport</keyword>
<comment type="subcellular location">
    <subcellularLocation>
        <location evidence="1">Membrane</location>
        <topology evidence="1">Multi-pass membrane protein</topology>
    </subcellularLocation>
</comment>
<dbReference type="GO" id="GO:0016020">
    <property type="term" value="C:membrane"/>
    <property type="evidence" value="ECO:0007669"/>
    <property type="project" value="UniProtKB-SubCell"/>
</dbReference>